<comment type="caution">
    <text evidence="1">The sequence shown here is derived from an EMBL/GenBank/DDBJ whole genome shotgun (WGS) entry which is preliminary data.</text>
</comment>
<reference evidence="1 2" key="1">
    <citation type="submission" date="2018-03" db="EMBL/GenBank/DDBJ databases">
        <title>Genome sequence of the symbiotic type strain Mesorhizobium helmanticense CSLC115NT isolated from Lotus corniculatus nodules.</title>
        <authorList>
            <person name="Sannazzaro A.I."/>
            <person name="Torres Tejerizo G.A."/>
            <person name="Dip D."/>
            <person name="Caballero M."/>
            <person name="Pistorio M."/>
            <person name="Estrella M.J."/>
        </authorList>
    </citation>
    <scope>NUCLEOTIDE SEQUENCE [LARGE SCALE GENOMIC DNA]</scope>
    <source>
        <strain evidence="1 2">CSLC115N</strain>
    </source>
</reference>
<accession>A0A2T4ILM9</accession>
<proteinExistence type="predicted"/>
<dbReference type="GO" id="GO:0004592">
    <property type="term" value="F:pantoate-beta-alanine ligase activity"/>
    <property type="evidence" value="ECO:0007669"/>
    <property type="project" value="InterPro"/>
</dbReference>
<keyword evidence="2" id="KW-1185">Reference proteome</keyword>
<protein>
    <recommendedName>
        <fullName evidence="3">Pantoate--beta-alanine ligase</fullName>
    </recommendedName>
</protein>
<dbReference type="Proteomes" id="UP000240259">
    <property type="component" value="Unassembled WGS sequence"/>
</dbReference>
<dbReference type="EMBL" id="PZJX01000064">
    <property type="protein sequence ID" value="PTE06538.1"/>
    <property type="molecule type" value="Genomic_DNA"/>
</dbReference>
<sequence length="170" mass="18930">MCGAAQAISTAWGRLVTKLFLQTAPSAFFGEKDFQQLQVPRLARDLDIPIGIIAFQTRREADGLVMSSRNCQAVGRTAQRMAAPKRNSLGAAERLAAMRSCIRRGDAILATGYRDVEYLELRAGAERRAAPPHRRRSEPNQRTLDLSQLFASLAMSRPDILKVDIRFRDS</sequence>
<dbReference type="Pfam" id="PF02569">
    <property type="entry name" value="Pantoate_ligase"/>
    <property type="match status" value="1"/>
</dbReference>
<evidence type="ECO:0000313" key="2">
    <source>
        <dbReference type="Proteomes" id="UP000240259"/>
    </source>
</evidence>
<dbReference type="GO" id="GO:0015940">
    <property type="term" value="P:pantothenate biosynthetic process"/>
    <property type="evidence" value="ECO:0007669"/>
    <property type="project" value="InterPro"/>
</dbReference>
<dbReference type="OrthoDB" id="9773087at2"/>
<dbReference type="SUPFAM" id="SSF52374">
    <property type="entry name" value="Nucleotidylyl transferase"/>
    <property type="match status" value="1"/>
</dbReference>
<dbReference type="InterPro" id="IPR003721">
    <property type="entry name" value="Pantoate_ligase"/>
</dbReference>
<dbReference type="AlphaFoldDB" id="A0A2T4ILM9"/>
<dbReference type="Gene3D" id="3.40.50.620">
    <property type="entry name" value="HUPs"/>
    <property type="match status" value="1"/>
</dbReference>
<dbReference type="InterPro" id="IPR014729">
    <property type="entry name" value="Rossmann-like_a/b/a_fold"/>
</dbReference>
<name>A0A2T4ILM9_9HYPH</name>
<organism evidence="1 2">
    <name type="scientific">Mesorhizobium helmanticense</name>
    <dbReference type="NCBI Taxonomy" id="1776423"/>
    <lineage>
        <taxon>Bacteria</taxon>
        <taxon>Pseudomonadati</taxon>
        <taxon>Pseudomonadota</taxon>
        <taxon>Alphaproteobacteria</taxon>
        <taxon>Hyphomicrobiales</taxon>
        <taxon>Phyllobacteriaceae</taxon>
        <taxon>Mesorhizobium</taxon>
    </lineage>
</organism>
<evidence type="ECO:0008006" key="3">
    <source>
        <dbReference type="Google" id="ProtNLM"/>
    </source>
</evidence>
<evidence type="ECO:0000313" key="1">
    <source>
        <dbReference type="EMBL" id="PTE06538.1"/>
    </source>
</evidence>
<gene>
    <name evidence="1" type="ORF">C9427_31230</name>
</gene>